<dbReference type="GO" id="GO:0004497">
    <property type="term" value="F:monooxygenase activity"/>
    <property type="evidence" value="ECO:0007669"/>
    <property type="project" value="TreeGrafter"/>
</dbReference>
<gene>
    <name evidence="2" type="ORF">SAMN05216452_3948</name>
</gene>
<proteinExistence type="predicted"/>
<accession>A0A1H4Q5Z5</accession>
<dbReference type="SUPFAM" id="SSF51905">
    <property type="entry name" value="FAD/NAD(P)-binding domain"/>
    <property type="match status" value="1"/>
</dbReference>
<evidence type="ECO:0008006" key="4">
    <source>
        <dbReference type="Google" id="ProtNLM"/>
    </source>
</evidence>
<organism evidence="2 3">
    <name type="scientific">Nitratireductor aquibiodomus</name>
    <dbReference type="NCBI Taxonomy" id="204799"/>
    <lineage>
        <taxon>Bacteria</taxon>
        <taxon>Pseudomonadati</taxon>
        <taxon>Pseudomonadota</taxon>
        <taxon>Alphaproteobacteria</taxon>
        <taxon>Hyphomicrobiales</taxon>
        <taxon>Phyllobacteriaceae</taxon>
        <taxon>Nitratireductor</taxon>
    </lineage>
</organism>
<dbReference type="PANTHER" id="PTHR43539">
    <property type="entry name" value="FLAVIN-BINDING MONOOXYGENASE-LIKE PROTEIN (AFU_ORTHOLOGUE AFUA_4G09220)"/>
    <property type="match status" value="1"/>
</dbReference>
<evidence type="ECO:0000313" key="2">
    <source>
        <dbReference type="EMBL" id="SEC15041.1"/>
    </source>
</evidence>
<dbReference type="PANTHER" id="PTHR43539:SF91">
    <property type="entry name" value="FAD-DEPENDENT URATE HYDROXYLASE"/>
    <property type="match status" value="1"/>
</dbReference>
<dbReference type="PRINTS" id="PR00411">
    <property type="entry name" value="PNDRDTASEI"/>
</dbReference>
<keyword evidence="3" id="KW-1185">Reference proteome</keyword>
<dbReference type="Pfam" id="PF13738">
    <property type="entry name" value="Pyr_redox_3"/>
    <property type="match status" value="1"/>
</dbReference>
<dbReference type="InterPro" id="IPR050982">
    <property type="entry name" value="Auxin_biosynth/cation_transpt"/>
</dbReference>
<evidence type="ECO:0000313" key="3">
    <source>
        <dbReference type="Proteomes" id="UP000199064"/>
    </source>
</evidence>
<dbReference type="InterPro" id="IPR036188">
    <property type="entry name" value="FAD/NAD-bd_sf"/>
</dbReference>
<evidence type="ECO:0000256" key="1">
    <source>
        <dbReference type="ARBA" id="ARBA00023002"/>
    </source>
</evidence>
<dbReference type="EMBL" id="FNSL01000002">
    <property type="protein sequence ID" value="SEC15041.1"/>
    <property type="molecule type" value="Genomic_DNA"/>
</dbReference>
<sequence length="503" mass="55826">MTSQPHTTPGAANSLDALAKRIRFDLDCLNLPSPNWVPEKQSGRGEKPHDVVVIGGGMCGLVASFALRTSGIRNMRIFDRNPEGLEGPWLTYARMETLRSPKTLPGPAFGMGALTFRAWYEAQHGADAWERLDKIPRPMWMEYLIWYRNVLDLPVENEVEVTSVTPEDEFLRLELRGAGAKESSVLTRKFVMATGRDGTGHPNIPDFVSGLPKHLWAHSSENIDFPSLKDKRVVVIGVGASAVDNSAEALEAGAKEVRHLIRRREMPTINKMMGIGSFGFTSGYAALPDEWRWRFMQYSFSTQTPSPRGSTMRVSRHENAFFHFGQGIARVWNDGDEVVIETTAGKTVRTDYLILGTGFTVDPLARAELGDAAGEILLWRDRYTPPAGEESRELANFPYLNADFSFRERTPGAAPWLSNIYCFNYGASASLGKVSGDIPGISDGARWLAYSIAATLYGEDVETHWQAMLDYDKPELLGDEWTETELEDCAAMGAREPTYQTGG</sequence>
<protein>
    <recommendedName>
        <fullName evidence="4">Cation diffusion facilitator CzcD-associated flavoprotein CzcO</fullName>
    </recommendedName>
</protein>
<keyword evidence="1" id="KW-0560">Oxidoreductase</keyword>
<reference evidence="3" key="1">
    <citation type="submission" date="2016-10" db="EMBL/GenBank/DDBJ databases">
        <authorList>
            <person name="Varghese N."/>
            <person name="Submissions S."/>
        </authorList>
    </citation>
    <scope>NUCLEOTIDE SEQUENCE [LARGE SCALE GENOMIC DNA]</scope>
    <source>
        <strain evidence="3">ES.061</strain>
    </source>
</reference>
<dbReference type="RefSeq" id="WP_090330113.1">
    <property type="nucleotide sequence ID" value="NZ_FNSL01000002.1"/>
</dbReference>
<dbReference type="Proteomes" id="UP000199064">
    <property type="component" value="Unassembled WGS sequence"/>
</dbReference>
<dbReference type="AlphaFoldDB" id="A0A1H4Q5Z5"/>
<dbReference type="GO" id="GO:0050660">
    <property type="term" value="F:flavin adenine dinucleotide binding"/>
    <property type="evidence" value="ECO:0007669"/>
    <property type="project" value="TreeGrafter"/>
</dbReference>
<name>A0A1H4Q5Z5_9HYPH</name>
<dbReference type="Gene3D" id="3.50.50.60">
    <property type="entry name" value="FAD/NAD(P)-binding domain"/>
    <property type="match status" value="1"/>
</dbReference>